<dbReference type="KEGG" id="cro:ROD_29251"/>
<reference evidence="2 3" key="1">
    <citation type="journal article" date="2010" name="J. Bacteriol.">
        <title>The Citrobacter rodentium genome sequence reveals convergent evolution with human pathogenic Escherichia coli.</title>
        <authorList>
            <person name="Petty N.K."/>
            <person name="Bulgin R."/>
            <person name="Crepin V.F."/>
            <person name="Cerdeno-Tarraga A.M."/>
            <person name="Schroeder G.N."/>
            <person name="Quail M.A."/>
            <person name="Lennard N."/>
            <person name="Corton C."/>
            <person name="Barron A."/>
            <person name="Clark L."/>
            <person name="Toribio A.L."/>
            <person name="Parkhill J."/>
            <person name="Dougan G."/>
            <person name="Frankel G."/>
            <person name="Thomson N.R."/>
        </authorList>
    </citation>
    <scope>NUCLEOTIDE SEQUENCE [LARGE SCALE GENOMIC DNA]</scope>
    <source>
        <strain evidence="2 3">ICC168</strain>
    </source>
</reference>
<name>D2TJM6_CITRI</name>
<dbReference type="STRING" id="637910.ROD_29251"/>
<dbReference type="PROSITE" id="PS50883">
    <property type="entry name" value="EAL"/>
    <property type="match status" value="1"/>
</dbReference>
<dbReference type="InterPro" id="IPR001633">
    <property type="entry name" value="EAL_dom"/>
</dbReference>
<dbReference type="Gene3D" id="3.20.20.450">
    <property type="entry name" value="EAL domain"/>
    <property type="match status" value="1"/>
</dbReference>
<sequence length="499" mass="57525">MRYNRFILPPGLARYNKLTLGLAMNTKKIILLSYDVYLFSGLKAWLPDLLLVDAQADITQRPQLPPQYPACLLIIDNRLPIFWVKKWLEHNSSLFVNMNSIVIRMNDTPCLNRGYETFVCINAKLSAKKIIKVLRQKVLNVEQNKSHPENNFLDAFYLTTFEKELLNASFTKESLHHFCRANAVALKTIYRYREKINHRFGFNSFNDSIIFLIRNDLLIDASVSDDAYSPDYDELNASRLSMAMLCQEIVPYYQPILNVQGEVCGVEILARWPQGHHYAISQREFIPLAINSGLMCELTNYLMTRVAKDFQSVQFNSNDALFVSFNIGPAGLRNPVIYWQCLHFMELTQELPIKLMIEITEDQALNFTPAIKELIRSLRNRGVLFALDDFGTGYANLNYLHELELDMIKIDKTFINVIKDSETPVPMLESIIHLANILGLRTVAEGVEHACQQQWLVKNNIHFLQGYYFLPPVPFADFMHYQHVPDRLPLHATGLAQVK</sequence>
<organism evidence="2 3">
    <name type="scientific">Citrobacter rodentium (strain ICC168)</name>
    <name type="common">Citrobacter freundii biotype 4280</name>
    <dbReference type="NCBI Taxonomy" id="637910"/>
    <lineage>
        <taxon>Bacteria</taxon>
        <taxon>Pseudomonadati</taxon>
        <taxon>Pseudomonadota</taxon>
        <taxon>Gammaproteobacteria</taxon>
        <taxon>Enterobacterales</taxon>
        <taxon>Enterobacteriaceae</taxon>
        <taxon>Citrobacter</taxon>
    </lineage>
</organism>
<evidence type="ECO:0000313" key="3">
    <source>
        <dbReference type="Proteomes" id="UP000001889"/>
    </source>
</evidence>
<proteinExistence type="predicted"/>
<dbReference type="PANTHER" id="PTHR33121:SF81">
    <property type="entry name" value="CYCLIC DI-GMP PHOSPHODIESTERASE PDEB-RELATED"/>
    <property type="match status" value="1"/>
</dbReference>
<dbReference type="PANTHER" id="PTHR33121">
    <property type="entry name" value="CYCLIC DI-GMP PHOSPHODIESTERASE PDEF"/>
    <property type="match status" value="1"/>
</dbReference>
<accession>D2TJM6</accession>
<dbReference type="EMBL" id="FN543502">
    <property type="protein sequence ID" value="CBG89664.1"/>
    <property type="molecule type" value="Genomic_DNA"/>
</dbReference>
<dbReference type="Pfam" id="PF00563">
    <property type="entry name" value="EAL"/>
    <property type="match status" value="1"/>
</dbReference>
<keyword evidence="3" id="KW-1185">Reference proteome</keyword>
<feature type="domain" description="EAL" evidence="1">
    <location>
        <begin position="233"/>
        <end position="486"/>
    </location>
</feature>
<dbReference type="SMART" id="SM00052">
    <property type="entry name" value="EAL"/>
    <property type="match status" value="1"/>
</dbReference>
<dbReference type="HOGENOM" id="CLU_565853_0_0_6"/>
<dbReference type="InterPro" id="IPR035919">
    <property type="entry name" value="EAL_sf"/>
</dbReference>
<evidence type="ECO:0000259" key="1">
    <source>
        <dbReference type="PROSITE" id="PS50883"/>
    </source>
</evidence>
<dbReference type="CDD" id="cd01948">
    <property type="entry name" value="EAL"/>
    <property type="match status" value="1"/>
</dbReference>
<protein>
    <recommendedName>
        <fullName evidence="1">EAL domain-containing protein</fullName>
    </recommendedName>
</protein>
<dbReference type="eggNOG" id="COG2200">
    <property type="taxonomic scope" value="Bacteria"/>
</dbReference>
<gene>
    <name evidence="2" type="ordered locus">ROD_29251</name>
</gene>
<dbReference type="InterPro" id="IPR050706">
    <property type="entry name" value="Cyclic-di-GMP_PDE-like"/>
</dbReference>
<evidence type="ECO:0000313" key="2">
    <source>
        <dbReference type="EMBL" id="CBG89664.1"/>
    </source>
</evidence>
<dbReference type="AlphaFoldDB" id="D2TJM6"/>
<dbReference type="Proteomes" id="UP000001889">
    <property type="component" value="Chromosome"/>
</dbReference>
<dbReference type="GO" id="GO:0071111">
    <property type="term" value="F:cyclic-guanylate-specific phosphodiesterase activity"/>
    <property type="evidence" value="ECO:0007669"/>
    <property type="project" value="InterPro"/>
</dbReference>
<dbReference type="SMR" id="D2TJM6"/>
<dbReference type="SUPFAM" id="SSF141868">
    <property type="entry name" value="EAL domain-like"/>
    <property type="match status" value="1"/>
</dbReference>